<gene>
    <name evidence="2" type="ORF">QVD17_07874</name>
</gene>
<accession>A0AAD8NX42</accession>
<name>A0AAD8NX42_TARER</name>
<evidence type="ECO:0000256" key="1">
    <source>
        <dbReference type="SAM" id="MobiDB-lite"/>
    </source>
</evidence>
<comment type="caution">
    <text evidence="2">The sequence shown here is derived from an EMBL/GenBank/DDBJ whole genome shotgun (WGS) entry which is preliminary data.</text>
</comment>
<dbReference type="PANTHER" id="PTHR34222:SF43">
    <property type="entry name" value="RETROTRANSPOSON GAG DOMAIN-CONTAINING PROTEIN"/>
    <property type="match status" value="1"/>
</dbReference>
<dbReference type="AlphaFoldDB" id="A0AAD8NX42"/>
<feature type="compositionally biased region" description="Basic and acidic residues" evidence="1">
    <location>
        <begin position="127"/>
        <end position="139"/>
    </location>
</feature>
<feature type="compositionally biased region" description="Polar residues" evidence="1">
    <location>
        <begin position="113"/>
        <end position="126"/>
    </location>
</feature>
<keyword evidence="3" id="KW-1185">Reference proteome</keyword>
<feature type="region of interest" description="Disordered" evidence="1">
    <location>
        <begin position="103"/>
        <end position="145"/>
    </location>
</feature>
<protein>
    <submittedName>
        <fullName evidence="2">Uncharacterized protein</fullName>
    </submittedName>
</protein>
<dbReference type="Proteomes" id="UP001229421">
    <property type="component" value="Unassembled WGS sequence"/>
</dbReference>
<reference evidence="2" key="1">
    <citation type="journal article" date="2023" name="bioRxiv">
        <title>Improved chromosome-level genome assembly for marigold (Tagetes erecta).</title>
        <authorList>
            <person name="Jiang F."/>
            <person name="Yuan L."/>
            <person name="Wang S."/>
            <person name="Wang H."/>
            <person name="Xu D."/>
            <person name="Wang A."/>
            <person name="Fan W."/>
        </authorList>
    </citation>
    <scope>NUCLEOTIDE SEQUENCE</scope>
    <source>
        <strain evidence="2">WSJ</strain>
        <tissue evidence="2">Leaf</tissue>
    </source>
</reference>
<sequence>MSEDNNSISDSSITFRKEKPHQKILGTILKDVQTGVAAGLIATEPEKSNRIGFVTKDFHRPPPPKQVKTHLKCTHCGMSKHTMDQCFKLVGYPEWWNGCQKGGNKEGGKAVTTVGNSKDTSSSGEHQSSDTRSGGDRAGVKAGNELEYDGGTGFEELTSSSNPTLLNSIFFDPHVLDMLNNTLPKPTNYDTGQYIFKDLKDTSFFQNKNQSTQFYEINKKEDVVGSRTKEKPPGQVNMAKTNDNLDKSWILTVVPPIP</sequence>
<dbReference type="EMBL" id="JAUHHV010000002">
    <property type="protein sequence ID" value="KAK1431415.1"/>
    <property type="molecule type" value="Genomic_DNA"/>
</dbReference>
<dbReference type="PANTHER" id="PTHR34222">
    <property type="entry name" value="GAG_PRE-INTEGRS DOMAIN-CONTAINING PROTEIN"/>
    <property type="match status" value="1"/>
</dbReference>
<organism evidence="2 3">
    <name type="scientific">Tagetes erecta</name>
    <name type="common">African marigold</name>
    <dbReference type="NCBI Taxonomy" id="13708"/>
    <lineage>
        <taxon>Eukaryota</taxon>
        <taxon>Viridiplantae</taxon>
        <taxon>Streptophyta</taxon>
        <taxon>Embryophyta</taxon>
        <taxon>Tracheophyta</taxon>
        <taxon>Spermatophyta</taxon>
        <taxon>Magnoliopsida</taxon>
        <taxon>eudicotyledons</taxon>
        <taxon>Gunneridae</taxon>
        <taxon>Pentapetalae</taxon>
        <taxon>asterids</taxon>
        <taxon>campanulids</taxon>
        <taxon>Asterales</taxon>
        <taxon>Asteraceae</taxon>
        <taxon>Asteroideae</taxon>
        <taxon>Heliantheae alliance</taxon>
        <taxon>Tageteae</taxon>
        <taxon>Tagetes</taxon>
    </lineage>
</organism>
<proteinExistence type="predicted"/>
<evidence type="ECO:0000313" key="2">
    <source>
        <dbReference type="EMBL" id="KAK1431415.1"/>
    </source>
</evidence>
<evidence type="ECO:0000313" key="3">
    <source>
        <dbReference type="Proteomes" id="UP001229421"/>
    </source>
</evidence>